<proteinExistence type="predicted"/>
<gene>
    <name evidence="1" type="ORF">BXY41_12161</name>
</gene>
<comment type="caution">
    <text evidence="1">The sequence shown here is derived from an EMBL/GenBank/DDBJ whole genome shotgun (WGS) entry which is preliminary data.</text>
</comment>
<name>A0A2S6HCE1_9FIRM</name>
<evidence type="ECO:0000313" key="2">
    <source>
        <dbReference type="Proteomes" id="UP000237749"/>
    </source>
</evidence>
<evidence type="ECO:0008006" key="3">
    <source>
        <dbReference type="Google" id="ProtNLM"/>
    </source>
</evidence>
<reference evidence="1 2" key="1">
    <citation type="submission" date="2018-02" db="EMBL/GenBank/DDBJ databases">
        <title>Genomic Encyclopedia of Archaeal and Bacterial Type Strains, Phase II (KMG-II): from individual species to whole genera.</title>
        <authorList>
            <person name="Goeker M."/>
        </authorList>
    </citation>
    <scope>NUCLEOTIDE SEQUENCE [LARGE SCALE GENOMIC DNA]</scope>
    <source>
        <strain evidence="1 2">DSM 3808</strain>
    </source>
</reference>
<evidence type="ECO:0000313" key="1">
    <source>
        <dbReference type="EMBL" id="PPK75155.1"/>
    </source>
</evidence>
<dbReference type="EMBL" id="PTJA01000021">
    <property type="protein sequence ID" value="PPK75155.1"/>
    <property type="molecule type" value="Genomic_DNA"/>
</dbReference>
<dbReference type="OrthoDB" id="2084334at2"/>
<sequence length="268" mass="31302">MNKDNNELNNDYIDIKGAIAAISQFAQALRETYNKIPKIEIAPEMMLGTSYIMALRELKYPLFLETNINFKREIVENKNNSNNIQKIINKYINDDYLNNMLKKWHSSSCINKERLSIFEEAVELHRKKYYYACTSMMMCQLYGVIIDIYRYLDKNDIEIDDESKAKLANKYNMTNIDSEKGKFIQMAFITDLGYIIKEVIVEYIKEDVLSSSDSKSRWEHQPLRNKICHGDQLNYGTEEHSLKAILCIDLLVKLGECIKSVVDNLDEN</sequence>
<protein>
    <recommendedName>
        <fullName evidence="3">RiboL-PSP-HEPN domain-containing protein</fullName>
    </recommendedName>
</protein>
<keyword evidence="2" id="KW-1185">Reference proteome</keyword>
<accession>A0A2S6HCE1</accession>
<organism evidence="1 2">
    <name type="scientific">Lacrimispora xylanisolvens</name>
    <dbReference type="NCBI Taxonomy" id="384636"/>
    <lineage>
        <taxon>Bacteria</taxon>
        <taxon>Bacillati</taxon>
        <taxon>Bacillota</taxon>
        <taxon>Clostridia</taxon>
        <taxon>Lachnospirales</taxon>
        <taxon>Lachnospiraceae</taxon>
        <taxon>Lacrimispora</taxon>
    </lineage>
</organism>
<dbReference type="RefSeq" id="WP_104439778.1">
    <property type="nucleotide sequence ID" value="NZ_PTJA01000021.1"/>
</dbReference>
<dbReference type="Proteomes" id="UP000237749">
    <property type="component" value="Unassembled WGS sequence"/>
</dbReference>
<dbReference type="AlphaFoldDB" id="A0A2S6HCE1"/>